<reference evidence="3" key="1">
    <citation type="journal article" date="2022" name="Res Sq">
        <title>Evolution of multicellular longitudinally dividing oral cavity symbionts (Neisseriaceae).</title>
        <authorList>
            <person name="Nyongesa S."/>
            <person name="Weber P."/>
            <person name="Bernet E."/>
            <person name="Pullido F."/>
            <person name="Nieckarz M."/>
            <person name="Delaby M."/>
            <person name="Nieves C."/>
            <person name="Viehboeck T."/>
            <person name="Krause N."/>
            <person name="Rivera-Millot A."/>
            <person name="Nakamura A."/>
            <person name="Vischer N."/>
            <person name="VanNieuwenhze M."/>
            <person name="Brun Y."/>
            <person name="Cava F."/>
            <person name="Bulgheresi S."/>
            <person name="Veyrier F."/>
        </authorList>
    </citation>
    <scope>NUCLEOTIDE SEQUENCE</scope>
    <source>
        <strain evidence="3">17694</strain>
    </source>
</reference>
<accession>A0A8T9MTF4</accession>
<evidence type="ECO:0000313" key="4">
    <source>
        <dbReference type="Proteomes" id="UP000831534"/>
    </source>
</evidence>
<name>A0A8T9MTF4_9NEIS</name>
<keyword evidence="1" id="KW-0472">Membrane</keyword>
<dbReference type="EMBL" id="CP091521">
    <property type="protein sequence ID" value="UOP04374.2"/>
    <property type="molecule type" value="Genomic_DNA"/>
</dbReference>
<dbReference type="Proteomes" id="UP000831534">
    <property type="component" value="Chromosome"/>
</dbReference>
<comment type="caution">
    <text evidence="1">Lacks conserved residue(s) required for the propagation of feature annotation.</text>
</comment>
<dbReference type="Pfam" id="PF04453">
    <property type="entry name" value="LptD"/>
    <property type="match status" value="1"/>
</dbReference>
<comment type="similarity">
    <text evidence="1">Belongs to the LptD family.</text>
</comment>
<sequence length="788" mass="87963" precursor="true">MSHVSKFVSAAQGCGGQGGLSVGAAGRRTRRFVCKPLVLALVWAFCSTAHAQTFEGCHHAAGDAAALAASAPVADGAALPAGATRIRADKIAGQTGVRALAEGDVVVERGNEVLQAQRIDYDQPDDTVTAEGGFTLTRGDGAQVRGDALQYDLGKGGGRVRDAEFEAEHEGRRLQGSGAELVLHDPQRTSAKQVRFNTCGRGDNPWYVEAAELQTDRSRNIGSVKHAKLVFKGVPVLYAPWADFPLNGGRKSGFLVPVAKIGSNGTELEVPYYFNVAPNYDATLALGGISARGATARGEMRYLMPEYHGQVQARYMPHDRRSPHKNRYELRWQHDHRITPQLQAGIRLHQVSDDDYYRDFYGRNEVAENVQLERQAWLAFEGSAAGGALHAKAEARQYQTLSDAQGRKDKPYALLPRLSLHWQKQGLGNIKTAVYAQFARFEQRQKQDGSRAVLYPQISRDFHTQWWYVRPKAGLHLTHYRLDRFGGTPARKVARILPVANVDAGMNFERRTRLFGQNFLQTLEPRLFYNYIPKKPQNHLPNFDASENSFSYAQLFRENLYSGNDRINNSNSLSFGLQTRLFEAQSGAERFRAGIGQKFYFDADDVLPDGHVARRPRSKSDIAAFAGGNIARNWHADTRLHYNQTVRALEHADAGVRYQPAAGKVISFRYKYGRKEETHPVGYGRLRQLDAAFQWPLRPNLHALGRFNYALSPGKALEQMLGLEYRSNCRCWSATVAAQRYAGGQDKYKHALFFTLQLKDLSNLGNNPFEIFRSGIPGYRQTNEVSKK</sequence>
<dbReference type="RefSeq" id="WP_245571939.1">
    <property type="nucleotide sequence ID" value="NZ_CP091521.1"/>
</dbReference>
<dbReference type="GO" id="GO:0015920">
    <property type="term" value="P:lipopolysaccharide transport"/>
    <property type="evidence" value="ECO:0007669"/>
    <property type="project" value="InterPro"/>
</dbReference>
<feature type="domain" description="LptD C-terminal" evidence="2">
    <location>
        <begin position="325"/>
        <end position="700"/>
    </location>
</feature>
<comment type="function">
    <text evidence="1">Together with LptE, is involved in the assembly of lipopolysaccharide (LPS) at the surface of the outer membrane.</text>
</comment>
<dbReference type="InterPro" id="IPR007543">
    <property type="entry name" value="LptD_C"/>
</dbReference>
<dbReference type="GO" id="GO:1990351">
    <property type="term" value="C:transporter complex"/>
    <property type="evidence" value="ECO:0007669"/>
    <property type="project" value="TreeGrafter"/>
</dbReference>
<dbReference type="InterPro" id="IPR020889">
    <property type="entry name" value="LipoPS_assembly_LptD"/>
</dbReference>
<keyword evidence="1" id="KW-0998">Cell outer membrane</keyword>
<comment type="subcellular location">
    <subcellularLocation>
        <location evidence="1">Cell outer membrane</location>
    </subcellularLocation>
</comment>
<dbReference type="PANTHER" id="PTHR30189:SF1">
    <property type="entry name" value="LPS-ASSEMBLY PROTEIN LPTD"/>
    <property type="match status" value="1"/>
</dbReference>
<gene>
    <name evidence="1" type="primary">lptD</name>
    <name evidence="3" type="ORF">LVJ77_08535</name>
</gene>
<dbReference type="HAMAP" id="MF_01411">
    <property type="entry name" value="LPS_assembly_LptD"/>
    <property type="match status" value="1"/>
</dbReference>
<dbReference type="PANTHER" id="PTHR30189">
    <property type="entry name" value="LPS-ASSEMBLY PROTEIN"/>
    <property type="match status" value="1"/>
</dbReference>
<evidence type="ECO:0000313" key="3">
    <source>
        <dbReference type="EMBL" id="UOP04374.2"/>
    </source>
</evidence>
<dbReference type="InterPro" id="IPR050218">
    <property type="entry name" value="LptD"/>
</dbReference>
<dbReference type="AlphaFoldDB" id="A0A8T9MTF4"/>
<dbReference type="Gene3D" id="2.60.450.10">
    <property type="entry name" value="Lipopolysaccharide (LPS) transport protein A like domain"/>
    <property type="match status" value="1"/>
</dbReference>
<keyword evidence="1" id="KW-0732">Signal</keyword>
<evidence type="ECO:0000256" key="1">
    <source>
        <dbReference type="HAMAP-Rule" id="MF_01411"/>
    </source>
</evidence>
<dbReference type="GO" id="GO:0009279">
    <property type="term" value="C:cell outer membrane"/>
    <property type="evidence" value="ECO:0007669"/>
    <property type="project" value="UniProtKB-SubCell"/>
</dbReference>
<protein>
    <recommendedName>
        <fullName evidence="1">LPS-assembly protein LptD</fullName>
    </recommendedName>
</protein>
<comment type="subunit">
    <text evidence="1">Component of the lipopolysaccharide transport and assembly complex. Interacts with LptE and LptA.</text>
</comment>
<dbReference type="GO" id="GO:0043165">
    <property type="term" value="P:Gram-negative-bacterium-type cell outer membrane assembly"/>
    <property type="evidence" value="ECO:0007669"/>
    <property type="project" value="UniProtKB-UniRule"/>
</dbReference>
<dbReference type="KEGG" id="ckh:LVJ77_08535"/>
<feature type="signal peptide" evidence="1">
    <location>
        <begin position="1"/>
        <end position="51"/>
    </location>
</feature>
<evidence type="ECO:0000259" key="2">
    <source>
        <dbReference type="Pfam" id="PF04453"/>
    </source>
</evidence>
<organism evidence="3 4">
    <name type="scientific">Conchiformibius kuhniae</name>
    <dbReference type="NCBI Taxonomy" id="211502"/>
    <lineage>
        <taxon>Bacteria</taxon>
        <taxon>Pseudomonadati</taxon>
        <taxon>Pseudomonadota</taxon>
        <taxon>Betaproteobacteria</taxon>
        <taxon>Neisseriales</taxon>
        <taxon>Neisseriaceae</taxon>
        <taxon>Conchiformibius</taxon>
    </lineage>
</organism>
<proteinExistence type="inferred from homology"/>
<reference evidence="3" key="2">
    <citation type="submission" date="2024-09" db="EMBL/GenBank/DDBJ databases">
        <authorList>
            <person name="Veyrier F.J."/>
        </authorList>
    </citation>
    <scope>NUCLEOTIDE SEQUENCE</scope>
    <source>
        <strain evidence="3">17694</strain>
    </source>
</reference>
<keyword evidence="4" id="KW-1185">Reference proteome</keyword>
<feature type="chain" id="PRO_5044512061" description="LPS-assembly protein LptD" evidence="1">
    <location>
        <begin position="52"/>
        <end position="788"/>
    </location>
</feature>